<feature type="compositionally biased region" description="Low complexity" evidence="1">
    <location>
        <begin position="53"/>
        <end position="89"/>
    </location>
</feature>
<dbReference type="InterPro" id="IPR011990">
    <property type="entry name" value="TPR-like_helical_dom_sf"/>
</dbReference>
<sequence>MQNFFGRVVARRVERLRGMSSSLARAATRQLTHGIHSARKFVTSINFPTDSFDSASTAGSSSTTQKTSGSTTTPTPVSASTTTNASQTSPETTWRRSWQLSDKREENLRQFALTIHAGDPSRIWAHYLDITSAGASALPLKYHRQVLKLCTPSLQELRNVSAFRKNYSPHPSEGRLQTIIRNIRATGNVMANDYHFVLEQFAAVGHYKGAMQVYNEMIENGISLQGFTYDLCLRAIAHRLTLPEPKRVLPIRASEAHEMLRKLMVDMPKYGIPYKPITVDLCARIMKATRDIEGFEGILKLAYGIDMKNPDHLPLEVLGMASSRLSMTDTQPYEFFPLSTDGLNTILDFYGREKNFSKLVQAFEVLTAPLPTASPSSSPSSSSFDDEDDYGFVDTDISPNPIFANPSAPPNTTSIAIMMRHICRANHLPLARHYFLLALDYDRHYDIVTRRALASKPIDQVPSPKVSIDGHILKSIISAARRNHDVAMLRWIRLFIHRIIERKKQSIHFFSTFRRTGKIPKLVKKKIGKIKLPYLASDTRFKPLDLNQHIQVLRDDIRDIKGLEEYAAYQFSRERERLKERLGRRVWKGKDVYRPRIQWRTPLSKYTWDRQVRWRSISRMAMRYLERKRMDDEWRERRREERRNRQRTSRTLGKDFFTSRL</sequence>
<evidence type="ECO:0008006" key="4">
    <source>
        <dbReference type="Google" id="ProtNLM"/>
    </source>
</evidence>
<reference evidence="2 3" key="1">
    <citation type="submission" date="2024-02" db="EMBL/GenBank/DDBJ databases">
        <title>A draft genome for the cacao thread blight pathogen Marasmius crinis-equi.</title>
        <authorList>
            <person name="Cohen S.P."/>
            <person name="Baruah I.K."/>
            <person name="Amoako-Attah I."/>
            <person name="Bukari Y."/>
            <person name="Meinhardt L.W."/>
            <person name="Bailey B.A."/>
        </authorList>
    </citation>
    <scope>NUCLEOTIDE SEQUENCE [LARGE SCALE GENOMIC DNA]</scope>
    <source>
        <strain evidence="2 3">GH-76</strain>
    </source>
</reference>
<accession>A0ABR3FG35</accession>
<gene>
    <name evidence="2" type="ORF">V5O48_007633</name>
</gene>
<protein>
    <recommendedName>
        <fullName evidence="4">Pentatricopeptide repeat-containing protein</fullName>
    </recommendedName>
</protein>
<keyword evidence="3" id="KW-1185">Reference proteome</keyword>
<name>A0ABR3FG35_9AGAR</name>
<evidence type="ECO:0000256" key="1">
    <source>
        <dbReference type="SAM" id="MobiDB-lite"/>
    </source>
</evidence>
<comment type="caution">
    <text evidence="2">The sequence shown here is derived from an EMBL/GenBank/DDBJ whole genome shotgun (WGS) entry which is preliminary data.</text>
</comment>
<feature type="region of interest" description="Disordered" evidence="1">
    <location>
        <begin position="53"/>
        <end position="97"/>
    </location>
</feature>
<evidence type="ECO:0000313" key="3">
    <source>
        <dbReference type="Proteomes" id="UP001465976"/>
    </source>
</evidence>
<evidence type="ECO:0000313" key="2">
    <source>
        <dbReference type="EMBL" id="KAL0574322.1"/>
    </source>
</evidence>
<proteinExistence type="predicted"/>
<dbReference type="Proteomes" id="UP001465976">
    <property type="component" value="Unassembled WGS sequence"/>
</dbReference>
<dbReference type="Gene3D" id="1.25.40.10">
    <property type="entry name" value="Tetratricopeptide repeat domain"/>
    <property type="match status" value="1"/>
</dbReference>
<dbReference type="EMBL" id="JBAHYK010000408">
    <property type="protein sequence ID" value="KAL0574322.1"/>
    <property type="molecule type" value="Genomic_DNA"/>
</dbReference>
<organism evidence="2 3">
    <name type="scientific">Marasmius crinis-equi</name>
    <dbReference type="NCBI Taxonomy" id="585013"/>
    <lineage>
        <taxon>Eukaryota</taxon>
        <taxon>Fungi</taxon>
        <taxon>Dikarya</taxon>
        <taxon>Basidiomycota</taxon>
        <taxon>Agaricomycotina</taxon>
        <taxon>Agaricomycetes</taxon>
        <taxon>Agaricomycetidae</taxon>
        <taxon>Agaricales</taxon>
        <taxon>Marasmiineae</taxon>
        <taxon>Marasmiaceae</taxon>
        <taxon>Marasmius</taxon>
    </lineage>
</organism>